<comment type="caution">
    <text evidence="1">The sequence shown here is derived from an EMBL/GenBank/DDBJ whole genome shotgun (WGS) entry which is preliminary data.</text>
</comment>
<organism evidence="1 2">
    <name type="scientific">Flagellimonas eckloniae</name>
    <dbReference type="NCBI Taxonomy" id="346185"/>
    <lineage>
        <taxon>Bacteria</taxon>
        <taxon>Pseudomonadati</taxon>
        <taxon>Bacteroidota</taxon>
        <taxon>Flavobacteriia</taxon>
        <taxon>Flavobacteriales</taxon>
        <taxon>Flavobacteriaceae</taxon>
        <taxon>Flagellimonas</taxon>
    </lineage>
</organism>
<evidence type="ECO:0000313" key="2">
    <source>
        <dbReference type="Proteomes" id="UP000050827"/>
    </source>
</evidence>
<dbReference type="Proteomes" id="UP000050827">
    <property type="component" value="Unassembled WGS sequence"/>
</dbReference>
<evidence type="ECO:0000313" key="1">
    <source>
        <dbReference type="EMBL" id="KQC28618.1"/>
    </source>
</evidence>
<dbReference type="RefSeq" id="WP_055392133.1">
    <property type="nucleotide sequence ID" value="NZ_LCTZ01000002.1"/>
</dbReference>
<keyword evidence="2" id="KW-1185">Reference proteome</keyword>
<sequence length="73" mass="8757">MIYLNFTHLDKDTQEHLLSRSRSNIETKYGEQLKRYAQENDIDLEALLEETCPERDRGKAQRNLYAYEYICDP</sequence>
<dbReference type="STRING" id="346185.AAY42_00885"/>
<protein>
    <submittedName>
        <fullName evidence="1">Uncharacterized protein</fullName>
    </submittedName>
</protein>
<dbReference type="OrthoDB" id="1448720at2"/>
<accession>A0A0Q1CD69</accession>
<proteinExistence type="predicted"/>
<name>A0A0Q1CD69_9FLAO</name>
<gene>
    <name evidence="1" type="ORF">AAY42_00885</name>
</gene>
<dbReference type="EMBL" id="LCTZ01000002">
    <property type="protein sequence ID" value="KQC28618.1"/>
    <property type="molecule type" value="Genomic_DNA"/>
</dbReference>
<dbReference type="AlphaFoldDB" id="A0A0Q1CD69"/>
<reference evidence="1 2" key="1">
    <citation type="submission" date="2015-04" db="EMBL/GenBank/DDBJ databases">
        <title>Complete genome of flavobacterium.</title>
        <authorList>
            <person name="Kwon Y.M."/>
            <person name="Kim S.-J."/>
        </authorList>
    </citation>
    <scope>NUCLEOTIDE SEQUENCE [LARGE SCALE GENOMIC DNA]</scope>
    <source>
        <strain evidence="1 2">DK169</strain>
    </source>
</reference>